<dbReference type="PROSITE" id="PS01180">
    <property type="entry name" value="CUB"/>
    <property type="match status" value="2"/>
</dbReference>
<dbReference type="InterPro" id="IPR006026">
    <property type="entry name" value="Peptidase_Metallo"/>
</dbReference>
<evidence type="ECO:0000256" key="7">
    <source>
        <dbReference type="ARBA" id="ARBA00023157"/>
    </source>
</evidence>
<evidence type="ECO:0000256" key="8">
    <source>
        <dbReference type="PROSITE-ProRule" id="PRU00059"/>
    </source>
</evidence>
<dbReference type="GO" id="GO:0004222">
    <property type="term" value="F:metalloendopeptidase activity"/>
    <property type="evidence" value="ECO:0007669"/>
    <property type="project" value="UniProtKB-UniRule"/>
</dbReference>
<proteinExistence type="predicted"/>
<comment type="caution">
    <text evidence="8">Lacks conserved residue(s) required for the propagation of feature annotation.</text>
</comment>
<evidence type="ECO:0000313" key="13">
    <source>
        <dbReference type="EMBL" id="KAH0552018.1"/>
    </source>
</evidence>
<keyword evidence="3 9" id="KW-0479">Metal-binding</keyword>
<dbReference type="CDD" id="cd00041">
    <property type="entry name" value="CUB"/>
    <property type="match status" value="2"/>
</dbReference>
<dbReference type="Gene3D" id="3.40.390.10">
    <property type="entry name" value="Collagenase (Catalytic Domain)"/>
    <property type="match status" value="1"/>
</dbReference>
<keyword evidence="1" id="KW-0245">EGF-like domain</keyword>
<evidence type="ECO:0000256" key="4">
    <source>
        <dbReference type="ARBA" id="ARBA00022801"/>
    </source>
</evidence>
<dbReference type="InterPro" id="IPR035914">
    <property type="entry name" value="Sperma_CUB_dom_sf"/>
</dbReference>
<organism evidence="13 14">
    <name type="scientific">Cotesia glomerata</name>
    <name type="common">Lepidopteran parasitic wasp</name>
    <name type="synonym">Apanteles glomeratus</name>
    <dbReference type="NCBI Taxonomy" id="32391"/>
    <lineage>
        <taxon>Eukaryota</taxon>
        <taxon>Metazoa</taxon>
        <taxon>Ecdysozoa</taxon>
        <taxon>Arthropoda</taxon>
        <taxon>Hexapoda</taxon>
        <taxon>Insecta</taxon>
        <taxon>Pterygota</taxon>
        <taxon>Neoptera</taxon>
        <taxon>Endopterygota</taxon>
        <taxon>Hymenoptera</taxon>
        <taxon>Apocrita</taxon>
        <taxon>Ichneumonoidea</taxon>
        <taxon>Braconidae</taxon>
        <taxon>Microgastrinae</taxon>
        <taxon>Cotesia</taxon>
    </lineage>
</organism>
<feature type="domain" description="CUB" evidence="11">
    <location>
        <begin position="238"/>
        <end position="345"/>
    </location>
</feature>
<evidence type="ECO:0000256" key="1">
    <source>
        <dbReference type="ARBA" id="ARBA00022536"/>
    </source>
</evidence>
<name>A0AAV7IFZ8_COTGL</name>
<feature type="active site" evidence="9">
    <location>
        <position position="130"/>
    </location>
</feature>
<dbReference type="SMART" id="SM00042">
    <property type="entry name" value="CUB"/>
    <property type="match status" value="2"/>
</dbReference>
<gene>
    <name evidence="13" type="ORF">KQX54_004177</name>
</gene>
<dbReference type="PANTHER" id="PTHR10127">
    <property type="entry name" value="DISCOIDIN, CUB, EGF, LAMININ , AND ZINC METALLOPROTEASE DOMAIN CONTAINING"/>
    <property type="match status" value="1"/>
</dbReference>
<dbReference type="PANTHER" id="PTHR10127:SF850">
    <property type="entry name" value="METALLOENDOPEPTIDASE"/>
    <property type="match status" value="1"/>
</dbReference>
<dbReference type="EMBL" id="JAHXZJ010001492">
    <property type="protein sequence ID" value="KAH0552018.1"/>
    <property type="molecule type" value="Genomic_DNA"/>
</dbReference>
<keyword evidence="5 9" id="KW-0862">Zinc</keyword>
<feature type="binding site" evidence="9">
    <location>
        <position position="133"/>
    </location>
    <ligand>
        <name>Zn(2+)</name>
        <dbReference type="ChEBI" id="CHEBI:29105"/>
        <note>catalytic</note>
    </ligand>
</feature>
<dbReference type="Pfam" id="PF01400">
    <property type="entry name" value="Astacin"/>
    <property type="match status" value="1"/>
</dbReference>
<evidence type="ECO:0000259" key="11">
    <source>
        <dbReference type="PROSITE" id="PS01180"/>
    </source>
</evidence>
<keyword evidence="14" id="KW-1185">Reference proteome</keyword>
<dbReference type="EC" id="3.4.24.-" evidence="10"/>
<dbReference type="GO" id="GO:0006508">
    <property type="term" value="P:proteolysis"/>
    <property type="evidence" value="ECO:0007669"/>
    <property type="project" value="UniProtKB-KW"/>
</dbReference>
<evidence type="ECO:0000313" key="14">
    <source>
        <dbReference type="Proteomes" id="UP000826195"/>
    </source>
</evidence>
<feature type="binding site" evidence="9">
    <location>
        <position position="129"/>
    </location>
    <ligand>
        <name>Zn(2+)</name>
        <dbReference type="ChEBI" id="CHEBI:29105"/>
        <note>catalytic</note>
    </ligand>
</feature>
<comment type="caution">
    <text evidence="13">The sequence shown here is derived from an EMBL/GenBank/DDBJ whole genome shotgun (WGS) entry which is preliminary data.</text>
</comment>
<sequence>MHVITNSDKEINSESVGEITSVENIPETNKVKKTVAIKDREHLWTLGVIPYEIENNFTESQRRIIKLGMRIWEESTCIKFVERNLNTPDFIAIVKEDCGCCYIENIQRNKGRSVLSLDDGCDKLPIVLHELGHVVGFYHEHEHPDRDLYVQIMEHNVERGHRQEFGKYSHDEVDTLGQPYDYRSIMHYPKNAFARSDFMETIIPLQPDNGTLPVLGNRARLSAYDIAATNHLYKCPTCGGFLTNSSGSIELPENNSEYCEWRIRVGHGERISLRIESMDIQSTADCKTGYVEVQVGFNRKNSQIFGPYCGQTYDYRIIATESIIVSYVNTNKNISSKFKAVYLKICDAEISLRNNQKTYLESPNYPKNYKSNEDCLWHLKAQEDHVIQIQFDFFSLEPSNDCVNDYFRVGNGYKYNSSIIGTYCGTKNPWTITSQDNSAYIKFVSNPYYEHSGFSASITAIPNNYIYPGFYIFRKLAVPVITRYPTLTEYYDETCLVENPFFQLSSIDCWPCNTIQTIPDMSGLNWSIPRNFNFGFPFIRQENDSINNNLSSLFDLLEINRDIFINDARRISSNNIDYQNINDVIDKRLDTNKSQLENTHISWRINRMTPGRIIRKLFPKPKGTPDWWGQSVERFVFIDEPLAPLYNLPNPECTNVILRSTSGLRLIKMIPSPECLNTCQPTAIILKAGYTLWYNWLYWRPISYPVTNATEVSVNYLTSFC</sequence>
<evidence type="ECO:0000256" key="5">
    <source>
        <dbReference type="ARBA" id="ARBA00022833"/>
    </source>
</evidence>
<evidence type="ECO:0000256" key="2">
    <source>
        <dbReference type="ARBA" id="ARBA00022670"/>
    </source>
</evidence>
<dbReference type="SMART" id="SM00235">
    <property type="entry name" value="ZnMc"/>
    <property type="match status" value="1"/>
</dbReference>
<comment type="cofactor">
    <cofactor evidence="9 10">
        <name>Zn(2+)</name>
        <dbReference type="ChEBI" id="CHEBI:29105"/>
    </cofactor>
    <text evidence="9 10">Binds 1 zinc ion per subunit.</text>
</comment>
<protein>
    <recommendedName>
        <fullName evidence="10">Metalloendopeptidase</fullName>
        <ecNumber evidence="10">3.4.24.-</ecNumber>
    </recommendedName>
</protein>
<evidence type="ECO:0000256" key="3">
    <source>
        <dbReference type="ARBA" id="ARBA00022723"/>
    </source>
</evidence>
<feature type="domain" description="CUB" evidence="11">
    <location>
        <begin position="346"/>
        <end position="461"/>
    </location>
</feature>
<evidence type="ECO:0000256" key="10">
    <source>
        <dbReference type="RuleBase" id="RU361183"/>
    </source>
</evidence>
<dbReference type="AlphaFoldDB" id="A0AAV7IFZ8"/>
<dbReference type="PROSITE" id="PS51864">
    <property type="entry name" value="ASTACIN"/>
    <property type="match status" value="1"/>
</dbReference>
<keyword evidence="2 9" id="KW-0645">Protease</keyword>
<keyword evidence="7" id="KW-1015">Disulfide bond</keyword>
<evidence type="ECO:0000256" key="6">
    <source>
        <dbReference type="ARBA" id="ARBA00023049"/>
    </source>
</evidence>
<keyword evidence="6 9" id="KW-0482">Metalloprotease</keyword>
<evidence type="ECO:0000256" key="9">
    <source>
        <dbReference type="PROSITE-ProRule" id="PRU01211"/>
    </source>
</evidence>
<dbReference type="GO" id="GO:0008270">
    <property type="term" value="F:zinc ion binding"/>
    <property type="evidence" value="ECO:0007669"/>
    <property type="project" value="UniProtKB-UniRule"/>
</dbReference>
<keyword evidence="4 9" id="KW-0378">Hydrolase</keyword>
<feature type="binding site" evidence="9">
    <location>
        <position position="139"/>
    </location>
    <ligand>
        <name>Zn(2+)</name>
        <dbReference type="ChEBI" id="CHEBI:29105"/>
        <note>catalytic</note>
    </ligand>
</feature>
<dbReference type="Proteomes" id="UP000826195">
    <property type="component" value="Unassembled WGS sequence"/>
</dbReference>
<dbReference type="SUPFAM" id="SSF49854">
    <property type="entry name" value="Spermadhesin, CUB domain"/>
    <property type="match status" value="2"/>
</dbReference>
<feature type="domain" description="Peptidase M12A" evidence="12">
    <location>
        <begin position="35"/>
        <end position="236"/>
    </location>
</feature>
<dbReference type="Gene3D" id="2.60.120.290">
    <property type="entry name" value="Spermadhesin, CUB domain"/>
    <property type="match status" value="2"/>
</dbReference>
<accession>A0AAV7IFZ8</accession>
<dbReference type="FunFam" id="2.60.120.290:FF:000013">
    <property type="entry name" value="Membrane frizzled-related protein"/>
    <property type="match status" value="1"/>
</dbReference>
<dbReference type="InterPro" id="IPR000859">
    <property type="entry name" value="CUB_dom"/>
</dbReference>
<dbReference type="SUPFAM" id="SSF55486">
    <property type="entry name" value="Metalloproteases ('zincins'), catalytic domain"/>
    <property type="match status" value="1"/>
</dbReference>
<reference evidence="13 14" key="1">
    <citation type="journal article" date="2021" name="J. Hered.">
        <title>A chromosome-level genome assembly of the parasitoid wasp, Cotesia glomerata (Hymenoptera: Braconidae).</title>
        <authorList>
            <person name="Pinto B.J."/>
            <person name="Weis J.J."/>
            <person name="Gamble T."/>
            <person name="Ode P.J."/>
            <person name="Paul R."/>
            <person name="Zaspel J.M."/>
        </authorList>
    </citation>
    <scope>NUCLEOTIDE SEQUENCE [LARGE SCALE GENOMIC DNA]</scope>
    <source>
        <strain evidence="13">CgM1</strain>
    </source>
</reference>
<dbReference type="PRINTS" id="PR00480">
    <property type="entry name" value="ASTACIN"/>
</dbReference>
<dbReference type="InterPro" id="IPR024079">
    <property type="entry name" value="MetalloPept_cat_dom_sf"/>
</dbReference>
<dbReference type="Pfam" id="PF00431">
    <property type="entry name" value="CUB"/>
    <property type="match status" value="2"/>
</dbReference>
<dbReference type="InterPro" id="IPR001506">
    <property type="entry name" value="Peptidase_M12A"/>
</dbReference>
<evidence type="ECO:0000259" key="12">
    <source>
        <dbReference type="PROSITE" id="PS51864"/>
    </source>
</evidence>